<evidence type="ECO:0000256" key="7">
    <source>
        <dbReference type="ARBA" id="ARBA00022840"/>
    </source>
</evidence>
<gene>
    <name evidence="16" type="primary">DBP4</name>
    <name evidence="16" type="ORF">LshimejAT787_0704320</name>
</gene>
<dbReference type="PROSITE" id="PS51194">
    <property type="entry name" value="HELICASE_CTER"/>
    <property type="match status" value="1"/>
</dbReference>
<dbReference type="SUPFAM" id="SSF52540">
    <property type="entry name" value="P-loop containing nucleoside triphosphate hydrolases"/>
    <property type="match status" value="1"/>
</dbReference>
<comment type="function">
    <text evidence="11">RNA helicase.</text>
</comment>
<protein>
    <recommendedName>
        <fullName evidence="11">ATP-dependent RNA helicase</fullName>
        <ecNumber evidence="11">3.6.4.13</ecNumber>
    </recommendedName>
</protein>
<dbReference type="Pfam" id="PF00270">
    <property type="entry name" value="DEAD"/>
    <property type="match status" value="2"/>
</dbReference>
<dbReference type="Proteomes" id="UP001063166">
    <property type="component" value="Unassembled WGS sequence"/>
</dbReference>
<comment type="domain">
    <text evidence="11">The Q motif is unique to and characteristic of the DEAD box family of RNA helicases and controls ATP binding and hydrolysis.</text>
</comment>
<keyword evidence="7 10" id="KW-0067">ATP-binding</keyword>
<dbReference type="GO" id="GO:0005730">
    <property type="term" value="C:nucleolus"/>
    <property type="evidence" value="ECO:0007669"/>
    <property type="project" value="UniProtKB-SubCell"/>
</dbReference>
<keyword evidence="4 10" id="KW-0547">Nucleotide-binding</keyword>
<dbReference type="Pfam" id="PF13959">
    <property type="entry name" value="CTE_SPB4"/>
    <property type="match status" value="1"/>
</dbReference>
<evidence type="ECO:0000259" key="13">
    <source>
        <dbReference type="PROSITE" id="PS51192"/>
    </source>
</evidence>
<proteinExistence type="inferred from homology"/>
<evidence type="ECO:0000259" key="15">
    <source>
        <dbReference type="PROSITE" id="PS51195"/>
    </source>
</evidence>
<feature type="region of interest" description="Disordered" evidence="12">
    <location>
        <begin position="481"/>
        <end position="550"/>
    </location>
</feature>
<feature type="domain" description="Helicase C-terminal" evidence="14">
    <location>
        <begin position="237"/>
        <end position="409"/>
    </location>
</feature>
<comment type="subcellular location">
    <subcellularLocation>
        <location evidence="1">Nucleus</location>
        <location evidence="1">Nucleolus</location>
    </subcellularLocation>
</comment>
<dbReference type="EC" id="3.6.4.13" evidence="11"/>
<evidence type="ECO:0000256" key="2">
    <source>
        <dbReference type="ARBA" id="ARBA00022517"/>
    </source>
</evidence>
<dbReference type="InterPro" id="IPR014014">
    <property type="entry name" value="RNA_helicase_DEAD_Q_motif"/>
</dbReference>
<evidence type="ECO:0000313" key="16">
    <source>
        <dbReference type="EMBL" id="GLB39922.1"/>
    </source>
</evidence>
<dbReference type="CDD" id="cd18787">
    <property type="entry name" value="SF2_C_DEAD"/>
    <property type="match status" value="1"/>
</dbReference>
<feature type="compositionally biased region" description="Acidic residues" evidence="12">
    <location>
        <begin position="490"/>
        <end position="518"/>
    </location>
</feature>
<dbReference type="EMBL" id="BRPK01000007">
    <property type="protein sequence ID" value="GLB39922.1"/>
    <property type="molecule type" value="Genomic_DNA"/>
</dbReference>
<dbReference type="InterPro" id="IPR001650">
    <property type="entry name" value="Helicase_C-like"/>
</dbReference>
<feature type="compositionally biased region" description="Basic and acidic residues" evidence="12">
    <location>
        <begin position="674"/>
        <end position="685"/>
    </location>
</feature>
<dbReference type="InterPro" id="IPR025313">
    <property type="entry name" value="SPB4-like_CTE"/>
</dbReference>
<feature type="compositionally biased region" description="Basic and acidic residues" evidence="12">
    <location>
        <begin position="519"/>
        <end position="537"/>
    </location>
</feature>
<dbReference type="GO" id="GO:0003723">
    <property type="term" value="F:RNA binding"/>
    <property type="evidence" value="ECO:0007669"/>
    <property type="project" value="UniProtKB-UniRule"/>
</dbReference>
<dbReference type="InterPro" id="IPR027417">
    <property type="entry name" value="P-loop_NTPase"/>
</dbReference>
<keyword evidence="2" id="KW-0690">Ribosome biogenesis</keyword>
<evidence type="ECO:0000256" key="6">
    <source>
        <dbReference type="ARBA" id="ARBA00022806"/>
    </source>
</evidence>
<dbReference type="InterPro" id="IPR011545">
    <property type="entry name" value="DEAD/DEAH_box_helicase_dom"/>
</dbReference>
<feature type="region of interest" description="Disordered" evidence="12">
    <location>
        <begin position="1"/>
        <end position="36"/>
    </location>
</feature>
<dbReference type="Gene3D" id="3.40.50.300">
    <property type="entry name" value="P-loop containing nucleotide triphosphate hydrolases"/>
    <property type="match status" value="3"/>
</dbReference>
<dbReference type="PANTHER" id="PTHR24031">
    <property type="entry name" value="RNA HELICASE"/>
    <property type="match status" value="1"/>
</dbReference>
<feature type="compositionally biased region" description="Basic residues" evidence="12">
    <location>
        <begin position="14"/>
        <end position="33"/>
    </location>
</feature>
<dbReference type="GO" id="GO:0016787">
    <property type="term" value="F:hydrolase activity"/>
    <property type="evidence" value="ECO:0007669"/>
    <property type="project" value="UniProtKB-KW"/>
</dbReference>
<accession>A0A9P3PNX6</accession>
<evidence type="ECO:0000256" key="1">
    <source>
        <dbReference type="ARBA" id="ARBA00004604"/>
    </source>
</evidence>
<dbReference type="GO" id="GO:0005524">
    <property type="term" value="F:ATP binding"/>
    <property type="evidence" value="ECO:0007669"/>
    <property type="project" value="UniProtKB-UniRule"/>
</dbReference>
<evidence type="ECO:0000256" key="11">
    <source>
        <dbReference type="RuleBase" id="RU365068"/>
    </source>
</evidence>
<evidence type="ECO:0000256" key="12">
    <source>
        <dbReference type="SAM" id="MobiDB-lite"/>
    </source>
</evidence>
<feature type="short sequence motif" description="Q motif" evidence="9">
    <location>
        <begin position="58"/>
        <end position="86"/>
    </location>
</feature>
<evidence type="ECO:0000313" key="17">
    <source>
        <dbReference type="Proteomes" id="UP001063166"/>
    </source>
</evidence>
<dbReference type="PROSITE" id="PS51192">
    <property type="entry name" value="HELICASE_ATP_BIND_1"/>
    <property type="match status" value="1"/>
</dbReference>
<dbReference type="InterPro" id="IPR000629">
    <property type="entry name" value="RNA-helicase_DEAD-box_CS"/>
</dbReference>
<evidence type="ECO:0000256" key="8">
    <source>
        <dbReference type="ARBA" id="ARBA00022884"/>
    </source>
</evidence>
<evidence type="ECO:0000256" key="9">
    <source>
        <dbReference type="PROSITE-ProRule" id="PRU00552"/>
    </source>
</evidence>
<dbReference type="PROSITE" id="PS00039">
    <property type="entry name" value="DEAD_ATP_HELICASE"/>
    <property type="match status" value="1"/>
</dbReference>
<keyword evidence="8 11" id="KW-0694">RNA-binding</keyword>
<comment type="similarity">
    <text evidence="10">Belongs to the DEAD box helicase family.</text>
</comment>
<evidence type="ECO:0000256" key="4">
    <source>
        <dbReference type="ARBA" id="ARBA00022741"/>
    </source>
</evidence>
<keyword evidence="17" id="KW-1185">Reference proteome</keyword>
<feature type="region of interest" description="Disordered" evidence="12">
    <location>
        <begin position="674"/>
        <end position="762"/>
    </location>
</feature>
<dbReference type="GO" id="GO:0003724">
    <property type="term" value="F:RNA helicase activity"/>
    <property type="evidence" value="ECO:0007669"/>
    <property type="project" value="UniProtKB-EC"/>
</dbReference>
<dbReference type="SMART" id="SM00490">
    <property type="entry name" value="HELICc"/>
    <property type="match status" value="1"/>
</dbReference>
<dbReference type="AlphaFoldDB" id="A0A9P3PNX6"/>
<name>A0A9P3PNX6_LYOSH</name>
<feature type="domain" description="Helicase ATP-binding" evidence="13">
    <location>
        <begin position="89"/>
        <end position="224"/>
    </location>
</feature>
<feature type="domain" description="DEAD-box RNA helicase Q" evidence="15">
    <location>
        <begin position="58"/>
        <end position="86"/>
    </location>
</feature>
<evidence type="ECO:0000256" key="3">
    <source>
        <dbReference type="ARBA" id="ARBA00022552"/>
    </source>
</evidence>
<keyword evidence="6 10" id="KW-0347">Helicase</keyword>
<dbReference type="InterPro" id="IPR014001">
    <property type="entry name" value="Helicase_ATP-bd"/>
</dbReference>
<evidence type="ECO:0000259" key="14">
    <source>
        <dbReference type="PROSITE" id="PS51194"/>
    </source>
</evidence>
<feature type="compositionally biased region" description="Basic residues" evidence="12">
    <location>
        <begin position="686"/>
        <end position="695"/>
    </location>
</feature>
<dbReference type="GO" id="GO:0006364">
    <property type="term" value="P:rRNA processing"/>
    <property type="evidence" value="ECO:0007669"/>
    <property type="project" value="UniProtKB-KW"/>
</dbReference>
<dbReference type="PROSITE" id="PS51195">
    <property type="entry name" value="Q_MOTIF"/>
    <property type="match status" value="1"/>
</dbReference>
<evidence type="ECO:0000256" key="5">
    <source>
        <dbReference type="ARBA" id="ARBA00022801"/>
    </source>
</evidence>
<dbReference type="OrthoDB" id="10259640at2759"/>
<dbReference type="SMART" id="SM00487">
    <property type="entry name" value="DEXDc"/>
    <property type="match status" value="1"/>
</dbReference>
<reference evidence="16" key="1">
    <citation type="submission" date="2022-07" db="EMBL/GenBank/DDBJ databases">
        <title>The genome of Lyophyllum shimeji provides insight into the initial evolution of ectomycorrhizal fungal genome.</title>
        <authorList>
            <person name="Kobayashi Y."/>
            <person name="Shibata T."/>
            <person name="Hirakawa H."/>
            <person name="Shigenobu S."/>
            <person name="Nishiyama T."/>
            <person name="Yamada A."/>
            <person name="Hasebe M."/>
            <person name="Kawaguchi M."/>
        </authorList>
    </citation>
    <scope>NUCLEOTIDE SEQUENCE</scope>
    <source>
        <strain evidence="16">AT787</strain>
    </source>
</reference>
<keyword evidence="5 10" id="KW-0378">Hydrolase</keyword>
<evidence type="ECO:0000256" key="10">
    <source>
        <dbReference type="RuleBase" id="RU000492"/>
    </source>
</evidence>
<dbReference type="SMART" id="SM01178">
    <property type="entry name" value="DUF4217"/>
    <property type="match status" value="1"/>
</dbReference>
<comment type="caution">
    <text evidence="16">The sequence shown here is derived from an EMBL/GenBank/DDBJ whole genome shotgun (WGS) entry which is preliminary data.</text>
</comment>
<comment type="catalytic activity">
    <reaction evidence="11">
        <text>ATP + H2O = ADP + phosphate + H(+)</text>
        <dbReference type="Rhea" id="RHEA:13065"/>
        <dbReference type="ChEBI" id="CHEBI:15377"/>
        <dbReference type="ChEBI" id="CHEBI:15378"/>
        <dbReference type="ChEBI" id="CHEBI:30616"/>
        <dbReference type="ChEBI" id="CHEBI:43474"/>
        <dbReference type="ChEBI" id="CHEBI:456216"/>
        <dbReference type="EC" id="3.6.4.13"/>
    </reaction>
</comment>
<keyword evidence="3" id="KW-0698">rRNA processing</keyword>
<organism evidence="16 17">
    <name type="scientific">Lyophyllum shimeji</name>
    <name type="common">Hon-shimeji</name>
    <name type="synonym">Tricholoma shimeji</name>
    <dbReference type="NCBI Taxonomy" id="47721"/>
    <lineage>
        <taxon>Eukaryota</taxon>
        <taxon>Fungi</taxon>
        <taxon>Dikarya</taxon>
        <taxon>Basidiomycota</taxon>
        <taxon>Agaricomycotina</taxon>
        <taxon>Agaricomycetes</taxon>
        <taxon>Agaricomycetidae</taxon>
        <taxon>Agaricales</taxon>
        <taxon>Tricholomatineae</taxon>
        <taxon>Lyophyllaceae</taxon>
        <taxon>Lyophyllum</taxon>
    </lineage>
</organism>
<sequence>MTAATQPQAGPSGRNKKSRKNAKKPSTKTSKLRKISERQTLDALEQAAINYEPPEDLTLFSDLPISDFTKRGLKKAFFLEMTDIQAKSLPVSLKGKDVLGAARTGSGKTLAFLVPVLEILYRRKWGPADGLGALIISPTRELAVQIFEVLRSIGGYHSFSAGLWPLQMLVLDEADRILDMGFSRTLAALLGHLPKSRQTLLFSATQTQSVSDLARLSLKNPASIGLGESATSSMPQNLEQHYVLCTLDKKLDILWSFIKTHLQSKVLVFMSSCKQVRFVFETFCKMHPGMSLLHLHGKQKQATRIAVYQKFISSKHAVLFATDIAARGLDFPAVDWVLQLDAPEDADTYIHRVGRTARYESKGKALMFLLPSEEEGMTAALKKKQIEIQNIKIRPSKTQSIENQLQNFCFQDPEIKYLGQRAFVSYLRSIHLHKDKSIFKLDELPVQRFAESLGLPGAPKIKFLNKEIAKMKKNASRIAETTRAAALKEQEEEEDTIEEDADSSSEGSEPDEDEDEDEAKDRQENRHEENADPESVKPSKNGGVRTKYDRMFERKNQGILSAHYSKLVDHEPADDEDDEFITLKRADHDLPDDNNEVLDTSDLSKRKLKLSKSKRAIVKNGVAKKLVFDDDGQAHELYELADAEDLYKAKGGLAGVKEEGKKFAEEERGKMKVTDIVDKQEAREKKREKKRKRKEREHGMMMDGDDMPQAELAPLSDDDGYVSPDFDLPDMPVEGEEDVPPPSKRIKTSARQSRDVDMGDDALDADEELALRLLRR</sequence>
<dbReference type="Pfam" id="PF00271">
    <property type="entry name" value="Helicase_C"/>
    <property type="match status" value="1"/>
</dbReference>